<dbReference type="PANTHER" id="PTHR46268:SF6">
    <property type="entry name" value="UNIVERSAL STRESS PROTEIN UP12"/>
    <property type="match status" value="1"/>
</dbReference>
<dbReference type="InterPro" id="IPR014729">
    <property type="entry name" value="Rossmann-like_a/b/a_fold"/>
</dbReference>
<dbReference type="SUPFAM" id="SSF52402">
    <property type="entry name" value="Adenine nucleotide alpha hydrolases-like"/>
    <property type="match status" value="1"/>
</dbReference>
<dbReference type="Proteomes" id="UP001224412">
    <property type="component" value="Unassembled WGS sequence"/>
</dbReference>
<dbReference type="RefSeq" id="WP_021352220.1">
    <property type="nucleotide sequence ID" value="NZ_CP100362.1"/>
</dbReference>
<evidence type="ECO:0000313" key="5">
    <source>
        <dbReference type="Proteomes" id="UP001224412"/>
    </source>
</evidence>
<dbReference type="EMBL" id="JASNUQ010000017">
    <property type="protein sequence ID" value="MDK4290895.1"/>
    <property type="molecule type" value="Genomic_DNA"/>
</dbReference>
<dbReference type="AlphaFoldDB" id="A0AAP4BRY0"/>
<dbReference type="InterPro" id="IPR006016">
    <property type="entry name" value="UspA"/>
</dbReference>
<evidence type="ECO:0000259" key="2">
    <source>
        <dbReference type="Pfam" id="PF00582"/>
    </source>
</evidence>
<dbReference type="CDD" id="cd00293">
    <property type="entry name" value="USP-like"/>
    <property type="match status" value="1"/>
</dbReference>
<dbReference type="GeneID" id="42782462"/>
<gene>
    <name evidence="3" type="ORF">QPX23_09245</name>
    <name evidence="4" type="ORF">QPX42_09510</name>
</gene>
<evidence type="ECO:0000313" key="6">
    <source>
        <dbReference type="Proteomes" id="UP001239759"/>
    </source>
</evidence>
<dbReference type="InterPro" id="IPR006015">
    <property type="entry name" value="Universal_stress_UspA"/>
</dbReference>
<organism evidence="4 5">
    <name type="scientific">Corynebacterium pseudodiphtheriticum</name>
    <dbReference type="NCBI Taxonomy" id="37637"/>
    <lineage>
        <taxon>Bacteria</taxon>
        <taxon>Bacillati</taxon>
        <taxon>Actinomycetota</taxon>
        <taxon>Actinomycetes</taxon>
        <taxon>Mycobacteriales</taxon>
        <taxon>Corynebacteriaceae</taxon>
        <taxon>Corynebacterium</taxon>
    </lineage>
</organism>
<dbReference type="EMBL" id="JASNVH010000016">
    <property type="protein sequence ID" value="MDK4307772.1"/>
    <property type="molecule type" value="Genomic_DNA"/>
</dbReference>
<protein>
    <submittedName>
        <fullName evidence="4">Universal stress protein</fullName>
    </submittedName>
</protein>
<dbReference type="PRINTS" id="PR01438">
    <property type="entry name" value="UNVRSLSTRESS"/>
</dbReference>
<accession>A0AAP4BRY0</accession>
<evidence type="ECO:0000313" key="3">
    <source>
        <dbReference type="EMBL" id="MDK4290895.1"/>
    </source>
</evidence>
<dbReference type="Proteomes" id="UP001239759">
    <property type="component" value="Unassembled WGS sequence"/>
</dbReference>
<proteinExistence type="inferred from homology"/>
<comment type="caution">
    <text evidence="4">The sequence shown here is derived from an EMBL/GenBank/DDBJ whole genome shotgun (WGS) entry which is preliminary data.</text>
</comment>
<comment type="similarity">
    <text evidence="1">Belongs to the universal stress protein A family.</text>
</comment>
<evidence type="ECO:0000313" key="4">
    <source>
        <dbReference type="EMBL" id="MDK4307772.1"/>
    </source>
</evidence>
<name>A0AAP4BRY0_9CORY</name>
<feature type="domain" description="UspA" evidence="2">
    <location>
        <begin position="4"/>
        <end position="143"/>
    </location>
</feature>
<keyword evidence="6" id="KW-1185">Reference proteome</keyword>
<sequence>MVAYSTIVTGSDGSDSSLHAVRSAASLARAFQAKLIIVSAFYQKNGLMIDAKADANALPVINRDAAENILLEAQQVATDEGAGHIELRALNGGPVAVLREVVEESAADLVVIGNRGLKTLSGRVFGSIPSEVTRRFDVDVLVVNSDHHEQADEAQA</sequence>
<dbReference type="Pfam" id="PF00582">
    <property type="entry name" value="Usp"/>
    <property type="match status" value="1"/>
</dbReference>
<evidence type="ECO:0000256" key="1">
    <source>
        <dbReference type="ARBA" id="ARBA00008791"/>
    </source>
</evidence>
<reference evidence="4 6" key="1">
    <citation type="submission" date="2023-05" db="EMBL/GenBank/DDBJ databases">
        <title>Metabolic capabilities are highly conserved among human nasal-associated Corynebacterium species in pangenomic analyses.</title>
        <authorList>
            <person name="Tran T.H."/>
            <person name="Roberts A.Q."/>
            <person name="Escapa I.F."/>
            <person name="Gao W."/>
            <person name="Conlan S."/>
            <person name="Kong H."/>
            <person name="Segre J.A."/>
            <person name="Kelly M.S."/>
            <person name="Lemon K.P."/>
        </authorList>
    </citation>
    <scope>NUCLEOTIDE SEQUENCE</scope>
    <source>
        <strain evidence="4">KPL2773</strain>
        <strain evidence="3 6">KPL3772</strain>
    </source>
</reference>
<dbReference type="PANTHER" id="PTHR46268">
    <property type="entry name" value="STRESS RESPONSE PROTEIN NHAX"/>
    <property type="match status" value="1"/>
</dbReference>
<dbReference type="Gene3D" id="3.40.50.620">
    <property type="entry name" value="HUPs"/>
    <property type="match status" value="1"/>
</dbReference>